<dbReference type="InterPro" id="IPR015378">
    <property type="entry name" value="Transposase-like_Mu_C"/>
</dbReference>
<dbReference type="InterPro" id="IPR015126">
    <property type="entry name" value="Mu_I-gamma"/>
</dbReference>
<dbReference type="KEGG" id="dal:Dalk_3578"/>
<dbReference type="Gene3D" id="1.10.10.60">
    <property type="entry name" value="Homeodomain-like"/>
    <property type="match status" value="2"/>
</dbReference>
<dbReference type="GO" id="GO:0006313">
    <property type="term" value="P:DNA transposition"/>
    <property type="evidence" value="ECO:0007669"/>
    <property type="project" value="InterPro"/>
</dbReference>
<dbReference type="Gene3D" id="3.30.420.10">
    <property type="entry name" value="Ribonuclease H-like superfamily/Ribonuclease H"/>
    <property type="match status" value="1"/>
</dbReference>
<evidence type="ECO:0000313" key="2">
    <source>
        <dbReference type="EMBL" id="ACL05266.1"/>
    </source>
</evidence>
<dbReference type="GO" id="GO:0004803">
    <property type="term" value="F:transposase activity"/>
    <property type="evidence" value="ECO:0007669"/>
    <property type="project" value="InterPro"/>
</dbReference>
<gene>
    <name evidence="2" type="ordered locus">Dalk_3578</name>
</gene>
<feature type="domain" description="HTH Mu-type" evidence="1">
    <location>
        <begin position="2"/>
        <end position="67"/>
    </location>
</feature>
<dbReference type="InterPro" id="IPR036397">
    <property type="entry name" value="RNaseH_sf"/>
</dbReference>
<dbReference type="Gene3D" id="2.30.30.130">
    <property type="entry name" value="Transposase, Mu, C-terminal"/>
    <property type="match status" value="1"/>
</dbReference>
<reference evidence="2 3" key="1">
    <citation type="journal article" date="2012" name="Environ. Microbiol.">
        <title>The genome sequence of Desulfatibacillum alkenivorans AK-01: a blueprint for anaerobic alkane oxidation.</title>
        <authorList>
            <person name="Callaghan A.V."/>
            <person name="Morris B.E."/>
            <person name="Pereira I.A."/>
            <person name="McInerney M.J."/>
            <person name="Austin R.N."/>
            <person name="Groves J.T."/>
            <person name="Kukor J.J."/>
            <person name="Suflita J.M."/>
            <person name="Young L.Y."/>
            <person name="Zylstra G.J."/>
            <person name="Wawrik B."/>
        </authorList>
    </citation>
    <scope>NUCLEOTIDE SEQUENCE [LARGE SCALE GENOMIC DNA]</scope>
    <source>
        <strain evidence="2 3">AK-01</strain>
    </source>
</reference>
<dbReference type="GO" id="GO:0003677">
    <property type="term" value="F:DNA binding"/>
    <property type="evidence" value="ECO:0007669"/>
    <property type="project" value="InterPro"/>
</dbReference>
<dbReference type="Proteomes" id="UP000000739">
    <property type="component" value="Chromosome"/>
</dbReference>
<organism evidence="2 3">
    <name type="scientific">Desulfatibacillum aliphaticivorans</name>
    <dbReference type="NCBI Taxonomy" id="218208"/>
    <lineage>
        <taxon>Bacteria</taxon>
        <taxon>Pseudomonadati</taxon>
        <taxon>Thermodesulfobacteriota</taxon>
        <taxon>Desulfobacteria</taxon>
        <taxon>Desulfobacterales</taxon>
        <taxon>Desulfatibacillaceae</taxon>
        <taxon>Desulfatibacillum</taxon>
    </lineage>
</organism>
<accession>B8FGN6</accession>
<dbReference type="Pfam" id="PF02914">
    <property type="entry name" value="DDE_2"/>
    <property type="match status" value="1"/>
</dbReference>
<evidence type="ECO:0000259" key="1">
    <source>
        <dbReference type="PROSITE" id="PS51702"/>
    </source>
</evidence>
<dbReference type="SUPFAM" id="SSF46955">
    <property type="entry name" value="Putative DNA-binding domain"/>
    <property type="match status" value="1"/>
</dbReference>
<dbReference type="PROSITE" id="PS51702">
    <property type="entry name" value="HTH_MU"/>
    <property type="match status" value="1"/>
</dbReference>
<keyword evidence="3" id="KW-1185">Reference proteome</keyword>
<protein>
    <submittedName>
        <fullName evidence="2">Bacteriophage Mu transposase</fullName>
    </submittedName>
</protein>
<proteinExistence type="predicted"/>
<dbReference type="InterPro" id="IPR003314">
    <property type="entry name" value="Mu-type_HTH"/>
</dbReference>
<dbReference type="SUPFAM" id="SSF50610">
    <property type="entry name" value="mu transposase, C-terminal domain"/>
    <property type="match status" value="1"/>
</dbReference>
<dbReference type="EMBL" id="CP001322">
    <property type="protein sequence ID" value="ACL05266.1"/>
    <property type="molecule type" value="Genomic_DNA"/>
</dbReference>
<dbReference type="eggNOG" id="COG2801">
    <property type="taxonomic scope" value="Bacteria"/>
</dbReference>
<dbReference type="InterPro" id="IPR009004">
    <property type="entry name" value="Transposase_Mu_C"/>
</dbReference>
<dbReference type="HOGENOM" id="CLU_027265_1_0_7"/>
<dbReference type="Pfam" id="PF09039">
    <property type="entry name" value="HTH_Tnp_Mu_2"/>
    <property type="match status" value="1"/>
</dbReference>
<dbReference type="Pfam" id="PF09299">
    <property type="entry name" value="Mu-transpos_C"/>
    <property type="match status" value="1"/>
</dbReference>
<name>B8FGN6_DESAL</name>
<sequence>MEKRTWTAQEIAKAIGLNERSVQRRANKEGWLYVAIKCRGGRKKVFAHSGLPIPVQASLLKTYAPKKEAPKPKKGDICSEVLHEVFDRKSQKLKDQAAFRLDVVLAYHRMIKDGAPKTIAKHEVAAANSISPASLYRWARMCEGLDRGDWLAALAPGFVGRTSTTEISEEAWAFIKSDYLRQEQPALTACYQRLQEVARDKGWKIPSMKTFERRIKAIPLTIRVLLREGEKALAHMYPAQERDKTMLHANEWINGDGYKHNVFVNWPGIDKPVRPKTWFWQDIYSGMIMGYRIDLTENTDTIRLSFLDICDTYGRPRHVTIDNTRAAANKWMTGGVGTRFRFKIKDEDPLGIFPKCGVTVHWAIPGWGQSKPVERAFGVGGVGERCDKDPALAGAWCGNNPNAKPENYMSRAVDLETFRMAVARGVALINRMIRNTQVCAGKISAEQAFNESFKHVKRRDITPAQRRWMLLCAEAVTVQKDGTIKLTAGKGYGVGNNRYGCARHELMAHIGKKVVVRFDPQKLHEDVYCYALDGSYIAPAQCIFAAGFGDQQAAREHNRARAQFKKATKLAAKAEMAMTAIEAANLIPELTPPEPERSNVVELQFGQKDTRPEKEKIAVNQDYFSGLDKEPEEDFDADALFAAGMNKTKWEED</sequence>
<dbReference type="SUPFAM" id="SSF46689">
    <property type="entry name" value="Homeodomain-like"/>
    <property type="match status" value="2"/>
</dbReference>
<dbReference type="Gene3D" id="6.10.250.2550">
    <property type="match status" value="1"/>
</dbReference>
<dbReference type="RefSeq" id="WP_015948323.1">
    <property type="nucleotide sequence ID" value="NC_011768.1"/>
</dbReference>
<evidence type="ECO:0000313" key="3">
    <source>
        <dbReference type="Proteomes" id="UP000000739"/>
    </source>
</evidence>
<dbReference type="InterPro" id="IPR009061">
    <property type="entry name" value="DNA-bd_dom_put_sf"/>
</dbReference>
<dbReference type="InterPro" id="IPR004189">
    <property type="entry name" value="Phage_Mu_transposase"/>
</dbReference>
<dbReference type="GO" id="GO:0015074">
    <property type="term" value="P:DNA integration"/>
    <property type="evidence" value="ECO:0007669"/>
    <property type="project" value="InterPro"/>
</dbReference>
<dbReference type="AlphaFoldDB" id="B8FGN6"/>
<dbReference type="InterPro" id="IPR012337">
    <property type="entry name" value="RNaseH-like_sf"/>
</dbReference>
<dbReference type="SUPFAM" id="SSF53098">
    <property type="entry name" value="Ribonuclease H-like"/>
    <property type="match status" value="1"/>
</dbReference>
<dbReference type="InterPro" id="IPR009057">
    <property type="entry name" value="Homeodomain-like_sf"/>
</dbReference>